<dbReference type="GeneID" id="92072446"/>
<evidence type="ECO:0000313" key="1">
    <source>
        <dbReference type="EMBL" id="KAK7962337.1"/>
    </source>
</evidence>
<name>A0ABR1QRS4_9PEZI</name>
<organism evidence="1 2">
    <name type="scientific">Apiospora aurea</name>
    <dbReference type="NCBI Taxonomy" id="335848"/>
    <lineage>
        <taxon>Eukaryota</taxon>
        <taxon>Fungi</taxon>
        <taxon>Dikarya</taxon>
        <taxon>Ascomycota</taxon>
        <taxon>Pezizomycotina</taxon>
        <taxon>Sordariomycetes</taxon>
        <taxon>Xylariomycetidae</taxon>
        <taxon>Amphisphaeriales</taxon>
        <taxon>Apiosporaceae</taxon>
        <taxon>Apiospora</taxon>
    </lineage>
</organism>
<sequence>MPPSTVARGLGQHPDNLYYAKQVASQAYQMRHLGRQGSDPPYSTLHSLRDARGGGGCSPGTRKVLGETGDCRCIGELLAGEAEKSFAPYYYGMGCQEKHEAVGWFATEHAWMDGIAAGFFGCYLIGTPNGLNPIDLRICRQCRL</sequence>
<proteinExistence type="predicted"/>
<evidence type="ECO:0000313" key="2">
    <source>
        <dbReference type="Proteomes" id="UP001391051"/>
    </source>
</evidence>
<protein>
    <submittedName>
        <fullName evidence="1">Uncharacterized protein</fullName>
    </submittedName>
</protein>
<comment type="caution">
    <text evidence="1">The sequence shown here is derived from an EMBL/GenBank/DDBJ whole genome shotgun (WGS) entry which is preliminary data.</text>
</comment>
<accession>A0ABR1QRS4</accession>
<dbReference type="RefSeq" id="XP_066704448.1">
    <property type="nucleotide sequence ID" value="XM_066839384.1"/>
</dbReference>
<reference evidence="1 2" key="1">
    <citation type="submission" date="2023-01" db="EMBL/GenBank/DDBJ databases">
        <title>Analysis of 21 Apiospora genomes using comparative genomics revels a genus with tremendous synthesis potential of carbohydrate active enzymes and secondary metabolites.</title>
        <authorList>
            <person name="Sorensen T."/>
        </authorList>
    </citation>
    <scope>NUCLEOTIDE SEQUENCE [LARGE SCALE GENOMIC DNA]</scope>
    <source>
        <strain evidence="1 2">CBS 24483</strain>
    </source>
</reference>
<dbReference type="Proteomes" id="UP001391051">
    <property type="component" value="Unassembled WGS sequence"/>
</dbReference>
<keyword evidence="2" id="KW-1185">Reference proteome</keyword>
<dbReference type="EMBL" id="JAQQWE010000002">
    <property type="protein sequence ID" value="KAK7962337.1"/>
    <property type="molecule type" value="Genomic_DNA"/>
</dbReference>
<gene>
    <name evidence="1" type="ORF">PG986_003162</name>
</gene>